<dbReference type="SUPFAM" id="SSF53850">
    <property type="entry name" value="Periplasmic binding protein-like II"/>
    <property type="match status" value="1"/>
</dbReference>
<keyword evidence="3" id="KW-0675">Receptor</keyword>
<evidence type="ECO:0000313" key="4">
    <source>
        <dbReference type="Proteomes" id="UP000028878"/>
    </source>
</evidence>
<organism evidence="3 4">
    <name type="scientific">Hydrogenophaga intermedia</name>
    <dbReference type="NCBI Taxonomy" id="65786"/>
    <lineage>
        <taxon>Bacteria</taxon>
        <taxon>Pseudomonadati</taxon>
        <taxon>Pseudomonadota</taxon>
        <taxon>Betaproteobacteria</taxon>
        <taxon>Burkholderiales</taxon>
        <taxon>Comamonadaceae</taxon>
        <taxon>Hydrogenophaga</taxon>
    </lineage>
</organism>
<evidence type="ECO:0000313" key="3">
    <source>
        <dbReference type="EMBL" id="CDN86686.1"/>
    </source>
</evidence>
<dbReference type="InterPro" id="IPR042100">
    <property type="entry name" value="Bug_dom1"/>
</dbReference>
<dbReference type="PANTHER" id="PTHR42928">
    <property type="entry name" value="TRICARBOXYLATE-BINDING PROTEIN"/>
    <property type="match status" value="1"/>
</dbReference>
<proteinExistence type="inferred from homology"/>
<dbReference type="Gene3D" id="3.40.190.10">
    <property type="entry name" value="Periplasmic binding protein-like II"/>
    <property type="match status" value="1"/>
</dbReference>
<dbReference type="InterPro" id="IPR006311">
    <property type="entry name" value="TAT_signal"/>
</dbReference>
<dbReference type="PROSITE" id="PS51318">
    <property type="entry name" value="TAT"/>
    <property type="match status" value="1"/>
</dbReference>
<name>A0A1L1PKV0_HYDIT</name>
<feature type="signal peptide" evidence="2">
    <location>
        <begin position="1"/>
        <end position="32"/>
    </location>
</feature>
<dbReference type="Pfam" id="PF03401">
    <property type="entry name" value="TctC"/>
    <property type="match status" value="1"/>
</dbReference>
<dbReference type="Proteomes" id="UP000028878">
    <property type="component" value="Unassembled WGS sequence"/>
</dbReference>
<sequence precursor="true">MNHYAPSANLRRRSVLAGAAGALACSIGSAWAQAYPAKTIKLVVPFPPGGSVDTVARALQPTLQQQLGQPVIIENKPGASSVLDAQAAMRAPADGYTILLNASLQVVNPMIMGTPTYDLEKDFTPITYLGALPQLVLVSAQSPYNSLKDLLGDAQQRPGRVQWATAAYGAAGHLAAEVIKMRAKVDMPIVPYKGGGPALTDLIGMHVAAMVEPMASGYPHVKAGRLKALAVTTAKRLPELPDLPTVAESGYAGFDMPSWYGFWAPAGTPKEVVDRLNGEIRTAMQAPAVTSRLGAMFFQPVVSSPAEFSAFIRNEVAIYKEVIATAKIRVNE</sequence>
<dbReference type="PANTHER" id="PTHR42928:SF5">
    <property type="entry name" value="BLR1237 PROTEIN"/>
    <property type="match status" value="1"/>
</dbReference>
<dbReference type="InterPro" id="IPR005064">
    <property type="entry name" value="BUG"/>
</dbReference>
<dbReference type="RefSeq" id="WP_009519220.1">
    <property type="nucleotide sequence ID" value="NZ_CCAE010000005.1"/>
</dbReference>
<dbReference type="AlphaFoldDB" id="A0A1L1PKV0"/>
<keyword evidence="2" id="KW-0732">Signal</keyword>
<reference evidence="4" key="1">
    <citation type="submission" date="2014-02" db="EMBL/GenBank/DDBJ databases">
        <authorList>
            <person name="Gan H."/>
        </authorList>
    </citation>
    <scope>NUCLEOTIDE SEQUENCE [LARGE SCALE GENOMIC DNA]</scope>
    <source>
        <strain evidence="4">S1</strain>
    </source>
</reference>
<dbReference type="EMBL" id="CCAE010000005">
    <property type="protein sequence ID" value="CDN86686.1"/>
    <property type="molecule type" value="Genomic_DNA"/>
</dbReference>
<dbReference type="CDD" id="cd07012">
    <property type="entry name" value="PBP2_Bug_TTT"/>
    <property type="match status" value="1"/>
</dbReference>
<dbReference type="PIRSF" id="PIRSF017082">
    <property type="entry name" value="YflP"/>
    <property type="match status" value="1"/>
</dbReference>
<gene>
    <name evidence="3" type="ORF">BN948_01094</name>
</gene>
<comment type="similarity">
    <text evidence="1">Belongs to the UPF0065 (bug) family.</text>
</comment>
<dbReference type="Gene3D" id="3.40.190.150">
    <property type="entry name" value="Bordetella uptake gene, domain 1"/>
    <property type="match status" value="1"/>
</dbReference>
<feature type="chain" id="PRO_5009681532" evidence="2">
    <location>
        <begin position="33"/>
        <end position="332"/>
    </location>
</feature>
<keyword evidence="4" id="KW-1185">Reference proteome</keyword>
<evidence type="ECO:0000256" key="2">
    <source>
        <dbReference type="SAM" id="SignalP"/>
    </source>
</evidence>
<accession>A0A1L1PKV0</accession>
<evidence type="ECO:0000256" key="1">
    <source>
        <dbReference type="ARBA" id="ARBA00006987"/>
    </source>
</evidence>
<protein>
    <submittedName>
        <fullName evidence="3">Extra-cytoplasmic solute receptor protein</fullName>
    </submittedName>
</protein>
<reference evidence="4" key="2">
    <citation type="submission" date="2014-11" db="EMBL/GenBank/DDBJ databases">
        <title>Draft genome sequence of Hydrogenophaga intermedia S1.</title>
        <authorList>
            <person name="Gan H.M."/>
            <person name="Chew T.H."/>
            <person name="Stolz A."/>
        </authorList>
    </citation>
    <scope>NUCLEOTIDE SEQUENCE [LARGE SCALE GENOMIC DNA]</scope>
    <source>
        <strain evidence="4">S1</strain>
    </source>
</reference>